<feature type="region of interest" description="Disordered" evidence="1">
    <location>
        <begin position="1"/>
        <end position="22"/>
    </location>
</feature>
<reference evidence="2 3" key="1">
    <citation type="journal article" date="2011" name="PLoS Pathog.">
        <title>Dynamic evolution of pathogenicity revealed by sequencing and comparative genomics of 19 Pseudomonas syringae isolates.</title>
        <authorList>
            <person name="Baltrus D.A."/>
            <person name="Nishimura M.T."/>
            <person name="Romanchuk A."/>
            <person name="Chang J.H."/>
            <person name="Mukhtar M.S."/>
            <person name="Cherkis K."/>
            <person name="Roach J."/>
            <person name="Grant S.R."/>
            <person name="Jones C.D."/>
            <person name="Dangl J.L."/>
        </authorList>
    </citation>
    <scope>NUCLEOTIDE SEQUENCE [LARGE SCALE GENOMIC DNA]</scope>
    <source>
        <strain evidence="2 3">1704B</strain>
    </source>
</reference>
<protein>
    <submittedName>
        <fullName evidence="2">Uncharacterized protein</fullName>
    </submittedName>
</protein>
<sequence length="74" mass="8233">RQAVGQMGFNSNRRGFHPDLGTTMDDSQRHGSFLDMSDGRVSCFIYGMGVRGEWIQGVSEARTTDIYLGCVEMP</sequence>
<comment type="caution">
    <text evidence="2">The sequence shown here is derived from an EMBL/GenBank/DDBJ whole genome shotgun (WGS) entry which is preliminary data.</text>
</comment>
<feature type="non-terminal residue" evidence="2">
    <location>
        <position position="1"/>
    </location>
</feature>
<dbReference type="HOGENOM" id="CLU_2677082_0_0_6"/>
<dbReference type="AlphaFoldDB" id="F3GAB8"/>
<name>F3GAB8_PSESJ</name>
<dbReference type="EMBL" id="AEAI01000849">
    <property type="protein sequence ID" value="EGH44018.1"/>
    <property type="molecule type" value="Genomic_DNA"/>
</dbReference>
<proteinExistence type="predicted"/>
<evidence type="ECO:0000313" key="2">
    <source>
        <dbReference type="EMBL" id="EGH44018.1"/>
    </source>
</evidence>
<dbReference type="Proteomes" id="UP000004986">
    <property type="component" value="Unassembled WGS sequence"/>
</dbReference>
<keyword evidence="3" id="KW-1185">Reference proteome</keyword>
<gene>
    <name evidence="2" type="ORF">PSYPI_17145</name>
</gene>
<evidence type="ECO:0000313" key="3">
    <source>
        <dbReference type="Proteomes" id="UP000004986"/>
    </source>
</evidence>
<organism evidence="2 3">
    <name type="scientific">Pseudomonas syringae pv. pisi str. 1704B</name>
    <dbReference type="NCBI Taxonomy" id="629263"/>
    <lineage>
        <taxon>Bacteria</taxon>
        <taxon>Pseudomonadati</taxon>
        <taxon>Pseudomonadota</taxon>
        <taxon>Gammaproteobacteria</taxon>
        <taxon>Pseudomonadales</taxon>
        <taxon>Pseudomonadaceae</taxon>
        <taxon>Pseudomonas</taxon>
        <taxon>Pseudomonas syringae</taxon>
    </lineage>
</organism>
<accession>F3GAB8</accession>
<evidence type="ECO:0000256" key="1">
    <source>
        <dbReference type="SAM" id="MobiDB-lite"/>
    </source>
</evidence>